<evidence type="ECO:0000313" key="2">
    <source>
        <dbReference type="Proteomes" id="UP001319921"/>
    </source>
</evidence>
<gene>
    <name evidence="1" type="ORF">SACC_07470</name>
</gene>
<dbReference type="RefSeq" id="WP_229571707.1">
    <property type="nucleotide sequence ID" value="NZ_AP025226.1"/>
</dbReference>
<dbReference type="KEGG" id="scas:SACC_07470"/>
<name>A0AAQ4CPJ9_9CREN</name>
<keyword evidence="2" id="KW-1185">Reference proteome</keyword>
<dbReference type="GeneID" id="68865487"/>
<dbReference type="EMBL" id="AP025226">
    <property type="protein sequence ID" value="BDB97730.1"/>
    <property type="molecule type" value="Genomic_DNA"/>
</dbReference>
<protein>
    <submittedName>
        <fullName evidence="1">Uncharacterized protein</fullName>
    </submittedName>
</protein>
<accession>A0AAQ4CPJ9</accession>
<dbReference type="AlphaFoldDB" id="A0AAQ4CPJ9"/>
<sequence>MIDANKVLAHLEYILNSNNRMLVNKKQIEIIWAVMPWENTAKGFAKIDNTILPLYVGVFDDVVEVKIGDVEFELNEETIKTALEEIKND</sequence>
<proteinExistence type="predicted"/>
<evidence type="ECO:0000313" key="1">
    <source>
        <dbReference type="EMBL" id="BDB97730.1"/>
    </source>
</evidence>
<reference evidence="1 2" key="1">
    <citation type="journal article" date="2022" name="Microbiol. Resour. Announc.">
        <title>Complete Genome Sequence of the Hyperthermophilic and Acidophilic Archaeon Saccharolobus caldissimus Strain HS-3T.</title>
        <authorList>
            <person name="Sakai H.D."/>
            <person name="Kurosawa N."/>
        </authorList>
    </citation>
    <scope>NUCLEOTIDE SEQUENCE [LARGE SCALE GENOMIC DNA]</scope>
    <source>
        <strain evidence="1 2">JCM32116</strain>
    </source>
</reference>
<dbReference type="Proteomes" id="UP001319921">
    <property type="component" value="Chromosome"/>
</dbReference>
<organism evidence="1 2">
    <name type="scientific">Saccharolobus caldissimus</name>
    <dbReference type="NCBI Taxonomy" id="1702097"/>
    <lineage>
        <taxon>Archaea</taxon>
        <taxon>Thermoproteota</taxon>
        <taxon>Thermoprotei</taxon>
        <taxon>Sulfolobales</taxon>
        <taxon>Sulfolobaceae</taxon>
        <taxon>Saccharolobus</taxon>
    </lineage>
</organism>